<protein>
    <submittedName>
        <fullName evidence="2">Uncharacterized protein</fullName>
    </submittedName>
</protein>
<proteinExistence type="predicted"/>
<keyword evidence="1" id="KW-0812">Transmembrane</keyword>
<evidence type="ECO:0000256" key="1">
    <source>
        <dbReference type="SAM" id="Phobius"/>
    </source>
</evidence>
<sequence length="126" mass="14458">MSIDTWQNTPILIPFFMPAGQLIFIVVSNNYTGITAFRQPLTINVGLCKFFDVDKLFMFDVFLMSGNHQTLDYLTNLLLVFGLIKPSNHLICWSPLLSMAKFIVKTFLIVSGHRKFRKINVISKNQ</sequence>
<keyword evidence="1" id="KW-1133">Transmembrane helix</keyword>
<accession>A0A8D8W0H5</accession>
<feature type="transmembrane region" description="Helical" evidence="1">
    <location>
        <begin position="12"/>
        <end position="31"/>
    </location>
</feature>
<name>A0A8D8W0H5_9HEMI</name>
<organism evidence="2">
    <name type="scientific">Cacopsylla melanoneura</name>
    <dbReference type="NCBI Taxonomy" id="428564"/>
    <lineage>
        <taxon>Eukaryota</taxon>
        <taxon>Metazoa</taxon>
        <taxon>Ecdysozoa</taxon>
        <taxon>Arthropoda</taxon>
        <taxon>Hexapoda</taxon>
        <taxon>Insecta</taxon>
        <taxon>Pterygota</taxon>
        <taxon>Neoptera</taxon>
        <taxon>Paraneoptera</taxon>
        <taxon>Hemiptera</taxon>
        <taxon>Sternorrhyncha</taxon>
        <taxon>Psylloidea</taxon>
        <taxon>Psyllidae</taxon>
        <taxon>Psyllinae</taxon>
        <taxon>Cacopsylla</taxon>
    </lineage>
</organism>
<evidence type="ECO:0000313" key="2">
    <source>
        <dbReference type="EMBL" id="CAG6642553.1"/>
    </source>
</evidence>
<dbReference type="EMBL" id="HBUF01123149">
    <property type="protein sequence ID" value="CAG6642553.1"/>
    <property type="molecule type" value="Transcribed_RNA"/>
</dbReference>
<dbReference type="AlphaFoldDB" id="A0A8D8W0H5"/>
<keyword evidence="1" id="KW-0472">Membrane</keyword>
<reference evidence="2" key="1">
    <citation type="submission" date="2021-05" db="EMBL/GenBank/DDBJ databases">
        <authorList>
            <person name="Alioto T."/>
            <person name="Alioto T."/>
            <person name="Gomez Garrido J."/>
        </authorList>
    </citation>
    <scope>NUCLEOTIDE SEQUENCE</scope>
</reference>